<dbReference type="AlphaFoldDB" id="A0A195DPE7"/>
<name>A0A195DPE7_9HYME</name>
<dbReference type="Gene3D" id="3.30.420.10">
    <property type="entry name" value="Ribonuclease H-like superfamily/Ribonuclease H"/>
    <property type="match status" value="1"/>
</dbReference>
<evidence type="ECO:0000313" key="2">
    <source>
        <dbReference type="Proteomes" id="UP000078492"/>
    </source>
</evidence>
<dbReference type="EMBL" id="KQ980713">
    <property type="protein sequence ID" value="KYN14359.1"/>
    <property type="molecule type" value="Genomic_DNA"/>
</dbReference>
<protein>
    <submittedName>
        <fullName evidence="1">Uncharacterized protein</fullName>
    </submittedName>
</protein>
<reference evidence="1 2" key="1">
    <citation type="submission" date="2015-09" db="EMBL/GenBank/DDBJ databases">
        <title>Trachymyrmex cornetzi WGS genome.</title>
        <authorList>
            <person name="Nygaard S."/>
            <person name="Hu H."/>
            <person name="Boomsma J."/>
            <person name="Zhang G."/>
        </authorList>
    </citation>
    <scope>NUCLEOTIDE SEQUENCE [LARGE SCALE GENOMIC DNA]</scope>
    <source>
        <strain evidence="1">Tcor2-1</strain>
        <tissue evidence="1">Whole body</tissue>
    </source>
</reference>
<keyword evidence="2" id="KW-1185">Reference proteome</keyword>
<sequence length="56" mass="6957">MKKWFVGKKFSSNNKIIAETIAYFEDLNKSYYMERIKKFDHRWTKCISLKRDYVEK</sequence>
<dbReference type="GO" id="GO:0003676">
    <property type="term" value="F:nucleic acid binding"/>
    <property type="evidence" value="ECO:0007669"/>
    <property type="project" value="InterPro"/>
</dbReference>
<proteinExistence type="predicted"/>
<accession>A0A195DPE7</accession>
<organism evidence="1 2">
    <name type="scientific">Trachymyrmex cornetzi</name>
    <dbReference type="NCBI Taxonomy" id="471704"/>
    <lineage>
        <taxon>Eukaryota</taxon>
        <taxon>Metazoa</taxon>
        <taxon>Ecdysozoa</taxon>
        <taxon>Arthropoda</taxon>
        <taxon>Hexapoda</taxon>
        <taxon>Insecta</taxon>
        <taxon>Pterygota</taxon>
        <taxon>Neoptera</taxon>
        <taxon>Endopterygota</taxon>
        <taxon>Hymenoptera</taxon>
        <taxon>Apocrita</taxon>
        <taxon>Aculeata</taxon>
        <taxon>Formicoidea</taxon>
        <taxon>Formicidae</taxon>
        <taxon>Myrmicinae</taxon>
        <taxon>Trachymyrmex</taxon>
    </lineage>
</organism>
<dbReference type="STRING" id="471704.A0A195DPE7"/>
<gene>
    <name evidence="1" type="ORF">ALC57_13526</name>
</gene>
<evidence type="ECO:0000313" key="1">
    <source>
        <dbReference type="EMBL" id="KYN14359.1"/>
    </source>
</evidence>
<dbReference type="InterPro" id="IPR036397">
    <property type="entry name" value="RNaseH_sf"/>
</dbReference>
<dbReference type="Proteomes" id="UP000078492">
    <property type="component" value="Unassembled WGS sequence"/>
</dbReference>